<dbReference type="EMBL" id="NKHD01000027">
    <property type="protein sequence ID" value="OXT06955.1"/>
    <property type="molecule type" value="Genomic_DNA"/>
</dbReference>
<evidence type="ECO:0000313" key="2">
    <source>
        <dbReference type="Proteomes" id="UP000215301"/>
    </source>
</evidence>
<protein>
    <submittedName>
        <fullName evidence="1">Uncharacterized protein</fullName>
    </submittedName>
</protein>
<comment type="caution">
    <text evidence="1">The sequence shown here is derived from an EMBL/GenBank/DDBJ whole genome shotgun (WGS) entry which is preliminary data.</text>
</comment>
<organism evidence="1 2">
    <name type="scientific">Thermoanaerobacterium thermosaccharolyticum</name>
    <name type="common">Clostridium thermosaccharolyticum</name>
    <dbReference type="NCBI Taxonomy" id="1517"/>
    <lineage>
        <taxon>Bacteria</taxon>
        <taxon>Bacillati</taxon>
        <taxon>Bacillota</taxon>
        <taxon>Clostridia</taxon>
        <taxon>Thermoanaerobacterales</taxon>
        <taxon>Thermoanaerobacteraceae</taxon>
        <taxon>Thermoanaerobacterium</taxon>
    </lineage>
</organism>
<dbReference type="RefSeq" id="WP_094045785.1">
    <property type="nucleotide sequence ID" value="NZ_NKHD01000027.1"/>
</dbReference>
<dbReference type="AlphaFoldDB" id="A0A231VFK4"/>
<evidence type="ECO:0000313" key="1">
    <source>
        <dbReference type="EMBL" id="OXT06955.1"/>
    </source>
</evidence>
<accession>A0A231VFK4</accession>
<reference evidence="1 2" key="1">
    <citation type="submission" date="2017-06" db="EMBL/GenBank/DDBJ databases">
        <title>Isolation and characterization of a thermophilic and butanogenic Thermoanaerobacterium thermosaccharolyticum M5 capable of efficient degradation of hemicellulose.</title>
        <authorList>
            <person name="Xin F."/>
            <person name="Jiang Y."/>
        </authorList>
    </citation>
    <scope>NUCLEOTIDE SEQUENCE [LARGE SCALE GENOMIC DNA]</scope>
    <source>
        <strain evidence="1 2">M5</strain>
    </source>
</reference>
<gene>
    <name evidence="1" type="ORF">CE561_09530</name>
</gene>
<proteinExistence type="predicted"/>
<name>A0A231VFK4_THETR</name>
<sequence length="235" mass="27759">MQKVGFDRMIEIEWLNKTVEIYNKESDIKIIKQELNDYLKDKVISDDNRRKCVNILTSTWVSMPDEFSKLRDKAINLYNDANENERLLINWSMMMLAFPIFCDIIDTIGKLLYLQDDFAIKTVLNRIYDKWGERSTVKYAVPRIIYSLVQWKALKKKKPGICQKANLIAIDNINIELFFIECYMRSFKKDYINFYEVNKLNPSFPFRLSIGTIDILNSDSLNLYKANNNLLITFA</sequence>
<dbReference type="Proteomes" id="UP000215301">
    <property type="component" value="Unassembled WGS sequence"/>
</dbReference>